<dbReference type="InterPro" id="IPR036761">
    <property type="entry name" value="TTHA0802/YceI-like_sf"/>
</dbReference>
<dbReference type="AlphaFoldDB" id="A0A563DDC9"/>
<accession>A0A563DDC9</accession>
<keyword evidence="3" id="KW-1185">Reference proteome</keyword>
<dbReference type="EMBL" id="SELH01000020">
    <property type="protein sequence ID" value="TWP28308.1"/>
    <property type="molecule type" value="Genomic_DNA"/>
</dbReference>
<evidence type="ECO:0000313" key="2">
    <source>
        <dbReference type="EMBL" id="TWP28308.1"/>
    </source>
</evidence>
<evidence type="ECO:0000313" key="3">
    <source>
        <dbReference type="Proteomes" id="UP000319499"/>
    </source>
</evidence>
<reference evidence="2 3" key="1">
    <citation type="submission" date="2019-02" db="EMBL/GenBank/DDBJ databases">
        <title>Apibacter muscae sp. nov.: a novel member of the house fly microbiota.</title>
        <authorList>
            <person name="Park R."/>
        </authorList>
    </citation>
    <scope>NUCLEOTIDE SEQUENCE [LARGE SCALE GENOMIC DNA]</scope>
    <source>
        <strain evidence="2 3">AL1</strain>
    </source>
</reference>
<dbReference type="OrthoDB" id="951410at2"/>
<name>A0A563DDC9_9FLAO</name>
<evidence type="ECO:0000259" key="1">
    <source>
        <dbReference type="SMART" id="SM00867"/>
    </source>
</evidence>
<gene>
    <name evidence="2" type="ORF">ETU09_06100</name>
</gene>
<sequence length="214" mass="23559">MLTLSIIALTLSFQSCNNDSKEAKITNQAKQEAVSSKEANTYKVDTLASKITWEGGTLASKHLGTIILQSGELKLKDSKIESGSFTANMNTISTTDIPDPEKAKLLNNHLKNEDFFDVSKFPSSKFVITLVKPIESGEYNVELEGNLEVKGITKNLSVKANVKAEGDKVTLKTEKFTINRQEFNITYSNGEPQDKLIKDLLDISVDIVANKEAN</sequence>
<dbReference type="Pfam" id="PF04264">
    <property type="entry name" value="YceI"/>
    <property type="match status" value="1"/>
</dbReference>
<dbReference type="SUPFAM" id="SSF101874">
    <property type="entry name" value="YceI-like"/>
    <property type="match status" value="1"/>
</dbReference>
<dbReference type="Gene3D" id="2.40.128.110">
    <property type="entry name" value="Lipid/polyisoprenoid-binding, YceI-like"/>
    <property type="match status" value="1"/>
</dbReference>
<protein>
    <submittedName>
        <fullName evidence="2">YceI family protein</fullName>
    </submittedName>
</protein>
<dbReference type="InterPro" id="IPR007372">
    <property type="entry name" value="Lipid/polyisoprenoid-bd_YceI"/>
</dbReference>
<proteinExistence type="predicted"/>
<dbReference type="PANTHER" id="PTHR34406">
    <property type="entry name" value="PROTEIN YCEI"/>
    <property type="match status" value="1"/>
</dbReference>
<dbReference type="SMART" id="SM00867">
    <property type="entry name" value="YceI"/>
    <property type="match status" value="1"/>
</dbReference>
<feature type="domain" description="Lipid/polyisoprenoid-binding YceI-like" evidence="1">
    <location>
        <begin position="41"/>
        <end position="210"/>
    </location>
</feature>
<dbReference type="PANTHER" id="PTHR34406:SF1">
    <property type="entry name" value="PROTEIN YCEI"/>
    <property type="match status" value="1"/>
</dbReference>
<comment type="caution">
    <text evidence="2">The sequence shown here is derived from an EMBL/GenBank/DDBJ whole genome shotgun (WGS) entry which is preliminary data.</text>
</comment>
<dbReference type="Proteomes" id="UP000319499">
    <property type="component" value="Unassembled WGS sequence"/>
</dbReference>
<organism evidence="2 3">
    <name type="scientific">Apibacter muscae</name>
    <dbReference type="NCBI Taxonomy" id="2509004"/>
    <lineage>
        <taxon>Bacteria</taxon>
        <taxon>Pseudomonadati</taxon>
        <taxon>Bacteroidota</taxon>
        <taxon>Flavobacteriia</taxon>
        <taxon>Flavobacteriales</taxon>
        <taxon>Weeksellaceae</taxon>
        <taxon>Apibacter</taxon>
    </lineage>
</organism>